<name>A0ABY5WWF0_LEICA</name>
<dbReference type="EMBL" id="CP081078">
    <property type="protein sequence ID" value="UWQ58633.1"/>
    <property type="molecule type" value="Genomic_DNA"/>
</dbReference>
<keyword evidence="1" id="KW-0472">Membrane</keyword>
<keyword evidence="1" id="KW-0812">Transmembrane</keyword>
<feature type="transmembrane region" description="Helical" evidence="1">
    <location>
        <begin position="50"/>
        <end position="74"/>
    </location>
</feature>
<proteinExistence type="predicted"/>
<evidence type="ECO:0000256" key="1">
    <source>
        <dbReference type="SAM" id="Phobius"/>
    </source>
</evidence>
<gene>
    <name evidence="2" type="ORF">K3722_00420</name>
</gene>
<reference evidence="2" key="1">
    <citation type="submission" date="2021-08" db="EMBL/GenBank/DDBJ databases">
        <authorList>
            <person name="Nwanade C."/>
            <person name="Wang M."/>
            <person name="Masoudi A."/>
            <person name="Yu Z."/>
            <person name="Liu J."/>
        </authorList>
    </citation>
    <scope>NUCLEOTIDE SEQUENCE</scope>
    <source>
        <strain evidence="2">S141</strain>
    </source>
</reference>
<sequence length="130" mass="13546">MAEVESGSGAVTVGLEAVKFAFLLNGAGAVALLGFLATENIQRKPEIVRGVAGALVNLSIGAALAPLALMFAYWCIHSQYQAVARINAGGIPRMWFWQSLAVVAVITGVCSVGAFVYSIWTLGPIIASHV</sequence>
<protein>
    <submittedName>
        <fullName evidence="2">Uncharacterized protein</fullName>
    </submittedName>
</protein>
<evidence type="ECO:0000313" key="2">
    <source>
        <dbReference type="EMBL" id="UWQ58633.1"/>
    </source>
</evidence>
<keyword evidence="1" id="KW-1133">Transmembrane helix</keyword>
<dbReference type="Proteomes" id="UP001058184">
    <property type="component" value="Chromosome"/>
</dbReference>
<organism evidence="2 3">
    <name type="scientific">Leisingera caerulea</name>
    <name type="common">Phaeobacter caeruleus</name>
    <dbReference type="NCBI Taxonomy" id="506591"/>
    <lineage>
        <taxon>Bacteria</taxon>
        <taxon>Pseudomonadati</taxon>
        <taxon>Pseudomonadota</taxon>
        <taxon>Alphaproteobacteria</taxon>
        <taxon>Rhodobacterales</taxon>
        <taxon>Roseobacteraceae</taxon>
        <taxon>Leisingera</taxon>
    </lineage>
</organism>
<accession>A0ABY5WWF0</accession>
<evidence type="ECO:0000313" key="3">
    <source>
        <dbReference type="Proteomes" id="UP001058184"/>
    </source>
</evidence>
<dbReference type="RefSeq" id="WP_260002628.1">
    <property type="nucleotide sequence ID" value="NZ_CP081078.1"/>
</dbReference>
<feature type="transmembrane region" description="Helical" evidence="1">
    <location>
        <begin position="94"/>
        <end position="120"/>
    </location>
</feature>
<keyword evidence="3" id="KW-1185">Reference proteome</keyword>
<feature type="transmembrane region" description="Helical" evidence="1">
    <location>
        <begin position="20"/>
        <end position="38"/>
    </location>
</feature>